<feature type="transmembrane region" description="Helical" evidence="2">
    <location>
        <begin position="157"/>
        <end position="177"/>
    </location>
</feature>
<keyword evidence="2" id="KW-0812">Transmembrane</keyword>
<sequence length="285" mass="30444">MRPPLILFAQLALSNARLSKQTRAKDAPGSSMSRLSPASPAEITLSPVLSTPVSMYACTVDAAHPTGGLLECPILADVPADIVPPTLIPTGLATGQRAPYLPRTARARASQFPKQVLPPPIESFSSSQLTPPVTAYTESTLAASSSTSFSGFQHTSVLVGVLVPLLIIALVIAILIYRCQRRGRRRRPRVFDGDWKDPIPDPPSKVPIPETLPDGVCEKDSQGWTNSDSISRSNDIILASSSNGATLSRTPTFASSNWPDTPLPRAATAGILDIANELVKRQLYM</sequence>
<keyword evidence="4" id="KW-1185">Reference proteome</keyword>
<gene>
    <name evidence="3" type="ORF">MVEN_02573600</name>
</gene>
<evidence type="ECO:0000256" key="1">
    <source>
        <dbReference type="SAM" id="MobiDB-lite"/>
    </source>
</evidence>
<feature type="region of interest" description="Disordered" evidence="1">
    <location>
        <begin position="19"/>
        <end position="38"/>
    </location>
</feature>
<comment type="caution">
    <text evidence="3">The sequence shown here is derived from an EMBL/GenBank/DDBJ whole genome shotgun (WGS) entry which is preliminary data.</text>
</comment>
<name>A0A8H6U328_9AGAR</name>
<reference evidence="3" key="1">
    <citation type="submission" date="2020-05" db="EMBL/GenBank/DDBJ databases">
        <title>Mycena genomes resolve the evolution of fungal bioluminescence.</title>
        <authorList>
            <person name="Tsai I.J."/>
        </authorList>
    </citation>
    <scope>NUCLEOTIDE SEQUENCE</scope>
    <source>
        <strain evidence="3">CCC161011</strain>
    </source>
</reference>
<keyword evidence="2" id="KW-1133">Transmembrane helix</keyword>
<accession>A0A8H6U328</accession>
<protein>
    <submittedName>
        <fullName evidence="3">Uncharacterized protein</fullName>
    </submittedName>
</protein>
<evidence type="ECO:0000313" key="4">
    <source>
        <dbReference type="Proteomes" id="UP000620124"/>
    </source>
</evidence>
<evidence type="ECO:0000313" key="3">
    <source>
        <dbReference type="EMBL" id="KAF7328161.1"/>
    </source>
</evidence>
<evidence type="ECO:0000256" key="2">
    <source>
        <dbReference type="SAM" id="Phobius"/>
    </source>
</evidence>
<dbReference type="Proteomes" id="UP000620124">
    <property type="component" value="Unassembled WGS sequence"/>
</dbReference>
<keyword evidence="2" id="KW-0472">Membrane</keyword>
<dbReference type="EMBL" id="JACAZI010000038">
    <property type="protein sequence ID" value="KAF7328161.1"/>
    <property type="molecule type" value="Genomic_DNA"/>
</dbReference>
<organism evidence="3 4">
    <name type="scientific">Mycena venus</name>
    <dbReference type="NCBI Taxonomy" id="2733690"/>
    <lineage>
        <taxon>Eukaryota</taxon>
        <taxon>Fungi</taxon>
        <taxon>Dikarya</taxon>
        <taxon>Basidiomycota</taxon>
        <taxon>Agaricomycotina</taxon>
        <taxon>Agaricomycetes</taxon>
        <taxon>Agaricomycetidae</taxon>
        <taxon>Agaricales</taxon>
        <taxon>Marasmiineae</taxon>
        <taxon>Mycenaceae</taxon>
        <taxon>Mycena</taxon>
    </lineage>
</organism>
<dbReference type="AlphaFoldDB" id="A0A8H6U328"/>
<proteinExistence type="predicted"/>